<sequence length="152" mass="16484">DLPEDRSTVLLLGVTRIPTSPVPARRPCTLPLDPNLPESPPPDNSQKSSAQARRTSFSSRRQFARRTSSVKRRIERIDGSDDLGKWSGENPVGATITPSNCASCNENASETVMDRSVDSIGTCSLDVEASAELSEQSFVTSKSCPFTHPHQT</sequence>
<evidence type="ECO:0000256" key="1">
    <source>
        <dbReference type="SAM" id="MobiDB-lite"/>
    </source>
</evidence>
<keyword evidence="3" id="KW-1185">Reference proteome</keyword>
<dbReference type="AlphaFoldDB" id="A0A482VT21"/>
<dbReference type="OrthoDB" id="10531773at2759"/>
<accession>A0A482VT21</accession>
<feature type="non-terminal residue" evidence="2">
    <location>
        <position position="1"/>
    </location>
</feature>
<name>A0A482VT21_ASBVE</name>
<comment type="caution">
    <text evidence="2">The sequence shown here is derived from an EMBL/GenBank/DDBJ whole genome shotgun (WGS) entry which is preliminary data.</text>
</comment>
<feature type="compositionally biased region" description="Polar residues" evidence="1">
    <location>
        <begin position="46"/>
        <end position="61"/>
    </location>
</feature>
<evidence type="ECO:0000313" key="3">
    <source>
        <dbReference type="Proteomes" id="UP000292052"/>
    </source>
</evidence>
<feature type="compositionally biased region" description="Basic and acidic residues" evidence="1">
    <location>
        <begin position="75"/>
        <end position="84"/>
    </location>
</feature>
<feature type="non-terminal residue" evidence="2">
    <location>
        <position position="152"/>
    </location>
</feature>
<feature type="region of interest" description="Disordered" evidence="1">
    <location>
        <begin position="17"/>
        <end position="91"/>
    </location>
</feature>
<proteinExistence type="predicted"/>
<reference evidence="2 3" key="1">
    <citation type="submission" date="2017-03" db="EMBL/GenBank/DDBJ databases">
        <title>Genome of the blue death feigning beetle - Asbolus verrucosus.</title>
        <authorList>
            <person name="Rider S.D."/>
        </authorList>
    </citation>
    <scope>NUCLEOTIDE SEQUENCE [LARGE SCALE GENOMIC DNA]</scope>
    <source>
        <strain evidence="2">Butters</strain>
        <tissue evidence="2">Head and leg muscle</tissue>
    </source>
</reference>
<protein>
    <submittedName>
        <fullName evidence="2">Uncharacterized protein</fullName>
    </submittedName>
</protein>
<evidence type="ECO:0000313" key="2">
    <source>
        <dbReference type="EMBL" id="RZC36101.1"/>
    </source>
</evidence>
<feature type="compositionally biased region" description="Basic residues" evidence="1">
    <location>
        <begin position="62"/>
        <end position="74"/>
    </location>
</feature>
<gene>
    <name evidence="2" type="ORF">BDFB_003307</name>
</gene>
<dbReference type="Proteomes" id="UP000292052">
    <property type="component" value="Unassembled WGS sequence"/>
</dbReference>
<organism evidence="2 3">
    <name type="scientific">Asbolus verrucosus</name>
    <name type="common">Desert ironclad beetle</name>
    <dbReference type="NCBI Taxonomy" id="1661398"/>
    <lineage>
        <taxon>Eukaryota</taxon>
        <taxon>Metazoa</taxon>
        <taxon>Ecdysozoa</taxon>
        <taxon>Arthropoda</taxon>
        <taxon>Hexapoda</taxon>
        <taxon>Insecta</taxon>
        <taxon>Pterygota</taxon>
        <taxon>Neoptera</taxon>
        <taxon>Endopterygota</taxon>
        <taxon>Coleoptera</taxon>
        <taxon>Polyphaga</taxon>
        <taxon>Cucujiformia</taxon>
        <taxon>Tenebrionidae</taxon>
        <taxon>Pimeliinae</taxon>
        <taxon>Asbolus</taxon>
    </lineage>
</organism>
<dbReference type="EMBL" id="QDEB01065256">
    <property type="protein sequence ID" value="RZC36101.1"/>
    <property type="molecule type" value="Genomic_DNA"/>
</dbReference>